<keyword evidence="5 8" id="KW-0812">Transmembrane</keyword>
<dbReference type="PANTHER" id="PTHR42929">
    <property type="entry name" value="INNER MEMBRANE ABC TRANSPORTER PERMEASE PROTEIN YDCU-RELATED-RELATED"/>
    <property type="match status" value="1"/>
</dbReference>
<evidence type="ECO:0000256" key="8">
    <source>
        <dbReference type="SAM" id="Phobius"/>
    </source>
</evidence>
<sequence length="240" mass="26710">WMRTLQVSLMVTIFCLILAYPVSYLLATLPMRISNLLMICVLMPFWTSLLVRIVAWMIMLQQNGVVNDTLVTILPCFEGMVNLPFFGATNIDLCFSDEDRIPMMYNFTGTIIVMTQILLPFMILPIYSIMKGIPPSYMKAAQNLGATPTWAFIRVYMPQSVPGVGAGCILVFIVAIGYYITPALVGGKDGLMIGNFVAREMQTTLNWGLAAAMGTMLLIAVLALYWVYDKFIGIDNLKMG</sequence>
<dbReference type="InterPro" id="IPR035906">
    <property type="entry name" value="MetI-like_sf"/>
</dbReference>
<keyword evidence="7 8" id="KW-0472">Membrane</keyword>
<dbReference type="EMBL" id="UINC01085593">
    <property type="protein sequence ID" value="SVC33295.1"/>
    <property type="molecule type" value="Genomic_DNA"/>
</dbReference>
<feature type="non-terminal residue" evidence="10">
    <location>
        <position position="1"/>
    </location>
</feature>
<comment type="similarity">
    <text evidence="2">Belongs to the binding-protein-dependent transport system permease family. CysTW subfamily.</text>
</comment>
<dbReference type="Gene3D" id="1.10.3720.10">
    <property type="entry name" value="MetI-like"/>
    <property type="match status" value="1"/>
</dbReference>
<evidence type="ECO:0000256" key="1">
    <source>
        <dbReference type="ARBA" id="ARBA00004651"/>
    </source>
</evidence>
<name>A0A382LBQ1_9ZZZZ</name>
<feature type="transmembrane region" description="Helical" evidence="8">
    <location>
        <begin position="33"/>
        <end position="58"/>
    </location>
</feature>
<dbReference type="PANTHER" id="PTHR42929:SF5">
    <property type="entry name" value="ABC TRANSPORTER PERMEASE PROTEIN"/>
    <property type="match status" value="1"/>
</dbReference>
<feature type="transmembrane region" description="Helical" evidence="8">
    <location>
        <begin position="205"/>
        <end position="228"/>
    </location>
</feature>
<evidence type="ECO:0000256" key="4">
    <source>
        <dbReference type="ARBA" id="ARBA00022475"/>
    </source>
</evidence>
<protein>
    <recommendedName>
        <fullName evidence="9">ABC transmembrane type-1 domain-containing protein</fullName>
    </recommendedName>
</protein>
<feature type="transmembrane region" description="Helical" evidence="8">
    <location>
        <begin position="7"/>
        <end position="27"/>
    </location>
</feature>
<keyword evidence="6 8" id="KW-1133">Transmembrane helix</keyword>
<evidence type="ECO:0000256" key="5">
    <source>
        <dbReference type="ARBA" id="ARBA00022692"/>
    </source>
</evidence>
<evidence type="ECO:0000256" key="6">
    <source>
        <dbReference type="ARBA" id="ARBA00022989"/>
    </source>
</evidence>
<dbReference type="CDD" id="cd06261">
    <property type="entry name" value="TM_PBP2"/>
    <property type="match status" value="1"/>
</dbReference>
<evidence type="ECO:0000313" key="10">
    <source>
        <dbReference type="EMBL" id="SVC33295.1"/>
    </source>
</evidence>
<dbReference type="GO" id="GO:0005886">
    <property type="term" value="C:plasma membrane"/>
    <property type="evidence" value="ECO:0007669"/>
    <property type="project" value="UniProtKB-SubCell"/>
</dbReference>
<evidence type="ECO:0000256" key="7">
    <source>
        <dbReference type="ARBA" id="ARBA00023136"/>
    </source>
</evidence>
<dbReference type="PROSITE" id="PS50928">
    <property type="entry name" value="ABC_TM1"/>
    <property type="match status" value="1"/>
</dbReference>
<evidence type="ECO:0000256" key="3">
    <source>
        <dbReference type="ARBA" id="ARBA00022448"/>
    </source>
</evidence>
<feature type="transmembrane region" description="Helical" evidence="8">
    <location>
        <begin position="107"/>
        <end position="129"/>
    </location>
</feature>
<dbReference type="InterPro" id="IPR000515">
    <property type="entry name" value="MetI-like"/>
</dbReference>
<dbReference type="GO" id="GO:0055085">
    <property type="term" value="P:transmembrane transport"/>
    <property type="evidence" value="ECO:0007669"/>
    <property type="project" value="InterPro"/>
</dbReference>
<gene>
    <name evidence="10" type="ORF">METZ01_LOCUS286149</name>
</gene>
<feature type="transmembrane region" description="Helical" evidence="8">
    <location>
        <begin position="164"/>
        <end position="185"/>
    </location>
</feature>
<evidence type="ECO:0000259" key="9">
    <source>
        <dbReference type="PROSITE" id="PS50928"/>
    </source>
</evidence>
<proteinExistence type="inferred from homology"/>
<keyword evidence="4" id="KW-1003">Cell membrane</keyword>
<accession>A0A382LBQ1</accession>
<reference evidence="10" key="1">
    <citation type="submission" date="2018-05" db="EMBL/GenBank/DDBJ databases">
        <authorList>
            <person name="Lanie J.A."/>
            <person name="Ng W.-L."/>
            <person name="Kazmierczak K.M."/>
            <person name="Andrzejewski T.M."/>
            <person name="Davidsen T.M."/>
            <person name="Wayne K.J."/>
            <person name="Tettelin H."/>
            <person name="Glass J.I."/>
            <person name="Rusch D."/>
            <person name="Podicherti R."/>
            <person name="Tsui H.-C.T."/>
            <person name="Winkler M.E."/>
        </authorList>
    </citation>
    <scope>NUCLEOTIDE SEQUENCE</scope>
</reference>
<dbReference type="AlphaFoldDB" id="A0A382LBQ1"/>
<feature type="domain" description="ABC transmembrane type-1" evidence="9">
    <location>
        <begin position="1"/>
        <end position="228"/>
    </location>
</feature>
<keyword evidence="3" id="KW-0813">Transport</keyword>
<comment type="subcellular location">
    <subcellularLocation>
        <location evidence="1">Cell membrane</location>
        <topology evidence="1">Multi-pass membrane protein</topology>
    </subcellularLocation>
</comment>
<evidence type="ECO:0000256" key="2">
    <source>
        <dbReference type="ARBA" id="ARBA00007069"/>
    </source>
</evidence>
<organism evidence="10">
    <name type="scientific">marine metagenome</name>
    <dbReference type="NCBI Taxonomy" id="408172"/>
    <lineage>
        <taxon>unclassified sequences</taxon>
        <taxon>metagenomes</taxon>
        <taxon>ecological metagenomes</taxon>
    </lineage>
</organism>
<dbReference type="SUPFAM" id="SSF161098">
    <property type="entry name" value="MetI-like"/>
    <property type="match status" value="1"/>
</dbReference>
<dbReference type="Pfam" id="PF00528">
    <property type="entry name" value="BPD_transp_1"/>
    <property type="match status" value="1"/>
</dbReference>